<organism evidence="1 2">
    <name type="scientific">Mycobacterium kansasii</name>
    <dbReference type="NCBI Taxonomy" id="1768"/>
    <lineage>
        <taxon>Bacteria</taxon>
        <taxon>Bacillati</taxon>
        <taxon>Actinomycetota</taxon>
        <taxon>Actinomycetes</taxon>
        <taxon>Mycobacteriales</taxon>
        <taxon>Mycobacteriaceae</taxon>
        <taxon>Mycobacterium</taxon>
    </lineage>
</organism>
<comment type="caution">
    <text evidence="1">The sequence shown here is derived from an EMBL/GenBank/DDBJ whole genome shotgun (WGS) entry which is preliminary data.</text>
</comment>
<proteinExistence type="predicted"/>
<dbReference type="AlphaFoldDB" id="A0A1V3XZA7"/>
<sequence>MGPPKDLANTTCRPRGPNVTLTVSASLSAPASMARRAISSYSISLLIRFLPPGNVHYGLGC</sequence>
<name>A0A1V3XZA7_MYCKA</name>
<gene>
    <name evidence="1" type="ORF">BZL29_0122</name>
</gene>
<protein>
    <submittedName>
        <fullName evidence="1">Putative chaperonin</fullName>
    </submittedName>
</protein>
<dbReference type="EMBL" id="MVBN01000001">
    <property type="protein sequence ID" value="OOK84587.1"/>
    <property type="molecule type" value="Genomic_DNA"/>
</dbReference>
<evidence type="ECO:0000313" key="2">
    <source>
        <dbReference type="Proteomes" id="UP000188532"/>
    </source>
</evidence>
<reference evidence="1 2" key="1">
    <citation type="submission" date="2017-02" db="EMBL/GenBank/DDBJ databases">
        <title>Complete genome sequences of Mycobacterium kansasii strains isolated from rhesus macaques.</title>
        <authorList>
            <person name="Panda A."/>
            <person name="Nagaraj S."/>
            <person name="Zhao X."/>
            <person name="Tettelin H."/>
            <person name="Detolla L.J."/>
        </authorList>
    </citation>
    <scope>NUCLEOTIDE SEQUENCE [LARGE SCALE GENOMIC DNA]</scope>
    <source>
        <strain evidence="1 2">11-3469</strain>
    </source>
</reference>
<dbReference type="Proteomes" id="UP000188532">
    <property type="component" value="Unassembled WGS sequence"/>
</dbReference>
<accession>A0A1V3XZA7</accession>
<evidence type="ECO:0000313" key="1">
    <source>
        <dbReference type="EMBL" id="OOK84587.1"/>
    </source>
</evidence>